<comment type="caution">
    <text evidence="7">The sequence shown here is derived from an EMBL/GenBank/DDBJ whole genome shotgun (WGS) entry which is preliminary data.</text>
</comment>
<dbReference type="Pfam" id="PF00112">
    <property type="entry name" value="Peptidase_C1"/>
    <property type="match status" value="1"/>
</dbReference>
<comment type="similarity">
    <text evidence="1">Belongs to the peptidase C1 family.</text>
</comment>
<dbReference type="PROSITE" id="PS00139">
    <property type="entry name" value="THIOL_PROTEASE_CYS"/>
    <property type="match status" value="1"/>
</dbReference>
<evidence type="ECO:0000256" key="3">
    <source>
        <dbReference type="ARBA" id="ARBA00022801"/>
    </source>
</evidence>
<organism evidence="7 8">
    <name type="scientific">Apolygus lucorum</name>
    <name type="common">Small green plant bug</name>
    <name type="synonym">Lygocoris lucorum</name>
    <dbReference type="NCBI Taxonomy" id="248454"/>
    <lineage>
        <taxon>Eukaryota</taxon>
        <taxon>Metazoa</taxon>
        <taxon>Ecdysozoa</taxon>
        <taxon>Arthropoda</taxon>
        <taxon>Hexapoda</taxon>
        <taxon>Insecta</taxon>
        <taxon>Pterygota</taxon>
        <taxon>Neoptera</taxon>
        <taxon>Paraneoptera</taxon>
        <taxon>Hemiptera</taxon>
        <taxon>Heteroptera</taxon>
        <taxon>Panheteroptera</taxon>
        <taxon>Cimicomorpha</taxon>
        <taxon>Miridae</taxon>
        <taxon>Mirini</taxon>
        <taxon>Apolygus</taxon>
    </lineage>
</organism>
<protein>
    <recommendedName>
        <fullName evidence="6">Peptidase C1A papain C-terminal domain-containing protein</fullName>
    </recommendedName>
</protein>
<proteinExistence type="inferred from homology"/>
<dbReference type="AlphaFoldDB" id="A0A8S9X8Y5"/>
<dbReference type="GO" id="GO:0008234">
    <property type="term" value="F:cysteine-type peptidase activity"/>
    <property type="evidence" value="ECO:0007669"/>
    <property type="project" value="UniProtKB-KW"/>
</dbReference>
<reference evidence="7" key="1">
    <citation type="journal article" date="2021" name="Mol. Ecol. Resour.">
        <title>Apolygus lucorum genome provides insights into omnivorousness and mesophyll feeding.</title>
        <authorList>
            <person name="Liu Y."/>
            <person name="Liu H."/>
            <person name="Wang H."/>
            <person name="Huang T."/>
            <person name="Liu B."/>
            <person name="Yang B."/>
            <person name="Yin L."/>
            <person name="Li B."/>
            <person name="Zhang Y."/>
            <person name="Zhang S."/>
            <person name="Jiang F."/>
            <person name="Zhang X."/>
            <person name="Ren Y."/>
            <person name="Wang B."/>
            <person name="Wang S."/>
            <person name="Lu Y."/>
            <person name="Wu K."/>
            <person name="Fan W."/>
            <person name="Wang G."/>
        </authorList>
    </citation>
    <scope>NUCLEOTIDE SEQUENCE</scope>
    <source>
        <strain evidence="7">12Hb</strain>
    </source>
</reference>
<evidence type="ECO:0000259" key="6">
    <source>
        <dbReference type="SMART" id="SM00645"/>
    </source>
</evidence>
<accession>A0A8S9X8Y5</accession>
<evidence type="ECO:0000256" key="5">
    <source>
        <dbReference type="SAM" id="SignalP"/>
    </source>
</evidence>
<dbReference type="GO" id="GO:0006508">
    <property type="term" value="P:proteolysis"/>
    <property type="evidence" value="ECO:0007669"/>
    <property type="project" value="UniProtKB-KW"/>
</dbReference>
<dbReference type="PANTHER" id="PTHR12411">
    <property type="entry name" value="CYSTEINE PROTEASE FAMILY C1-RELATED"/>
    <property type="match status" value="1"/>
</dbReference>
<sequence length="439" mass="49258">MDKLLCLFICTLISLLLKIDATAVHWPSGYSYEWESVEESTGLSMVGKLYISEGEGAVRWDLYGGENTYIVKLKDPKTRGLYYYFPETVGADANKMNCFFSPIPPHITISRFELPNLEGYSKSGMISVNGAQVQEWTLKRNQFGMKMEKSLWINMATKTRGPIPVMGHSTLYVGKSDASLIGAIRQNVMYYNYIPQEPNKNIWDGPNNVECHIAPQELQKLVNDHFKATVGRVIPLAESISEQVSVTGKKYKGLKISSSSQDSALPFPYTDDEVREMAAALPKSFDWRLRGAVTEVKNQMRCGSCWAFGTVGSMEGAYFLKTGILTDMSEQALMDCDWTHDPKDNSTSGGCYGSNPENAFKWIENHGGLPLTVDYGNYREINGRCKLNNIKPVAPIKGYVRVHNNMDAVKVALYHHGPLHCINIHSTRIQYIHSWSVAF</sequence>
<dbReference type="InterPro" id="IPR013128">
    <property type="entry name" value="Peptidase_C1A"/>
</dbReference>
<evidence type="ECO:0000256" key="1">
    <source>
        <dbReference type="ARBA" id="ARBA00008455"/>
    </source>
</evidence>
<keyword evidence="5" id="KW-0732">Signal</keyword>
<keyword evidence="2" id="KW-0645">Protease</keyword>
<keyword evidence="3" id="KW-0378">Hydrolase</keyword>
<dbReference type="InterPro" id="IPR039417">
    <property type="entry name" value="Peptidase_C1A_papain-like"/>
</dbReference>
<feature type="domain" description="Peptidase C1A papain C-terminal" evidence="6">
    <location>
        <begin position="281"/>
        <end position="439"/>
    </location>
</feature>
<dbReference type="Proteomes" id="UP000466442">
    <property type="component" value="Unassembled WGS sequence"/>
</dbReference>
<feature type="chain" id="PRO_5035798713" description="Peptidase C1A papain C-terminal domain-containing protein" evidence="5">
    <location>
        <begin position="22"/>
        <end position="439"/>
    </location>
</feature>
<dbReference type="Gene3D" id="3.90.70.10">
    <property type="entry name" value="Cysteine proteinases"/>
    <property type="match status" value="1"/>
</dbReference>
<evidence type="ECO:0000313" key="8">
    <source>
        <dbReference type="Proteomes" id="UP000466442"/>
    </source>
</evidence>
<evidence type="ECO:0000256" key="2">
    <source>
        <dbReference type="ARBA" id="ARBA00022670"/>
    </source>
</evidence>
<evidence type="ECO:0000256" key="4">
    <source>
        <dbReference type="ARBA" id="ARBA00022807"/>
    </source>
</evidence>
<dbReference type="CDD" id="cd02248">
    <property type="entry name" value="Peptidase_C1A"/>
    <property type="match status" value="1"/>
</dbReference>
<feature type="signal peptide" evidence="5">
    <location>
        <begin position="1"/>
        <end position="21"/>
    </location>
</feature>
<gene>
    <name evidence="7" type="ORF">GE061_002868</name>
</gene>
<dbReference type="InterPro" id="IPR000169">
    <property type="entry name" value="Pept_cys_AS"/>
</dbReference>
<dbReference type="InterPro" id="IPR000668">
    <property type="entry name" value="Peptidase_C1A_C"/>
</dbReference>
<keyword evidence="8" id="KW-1185">Reference proteome</keyword>
<dbReference type="EMBL" id="WIXP02000010">
    <property type="protein sequence ID" value="KAF6204526.1"/>
    <property type="molecule type" value="Genomic_DNA"/>
</dbReference>
<dbReference type="SUPFAM" id="SSF54001">
    <property type="entry name" value="Cysteine proteinases"/>
    <property type="match status" value="1"/>
</dbReference>
<evidence type="ECO:0000313" key="7">
    <source>
        <dbReference type="EMBL" id="KAF6204526.1"/>
    </source>
</evidence>
<keyword evidence="4" id="KW-0788">Thiol protease</keyword>
<dbReference type="SMART" id="SM00645">
    <property type="entry name" value="Pept_C1"/>
    <property type="match status" value="1"/>
</dbReference>
<dbReference type="InterPro" id="IPR038765">
    <property type="entry name" value="Papain-like_cys_pep_sf"/>
</dbReference>
<name>A0A8S9X8Y5_APOLU</name>